<evidence type="ECO:0000313" key="2">
    <source>
        <dbReference type="EMBL" id="KAK3851604.1"/>
    </source>
</evidence>
<dbReference type="Proteomes" id="UP001286313">
    <property type="component" value="Unassembled WGS sequence"/>
</dbReference>
<dbReference type="EMBL" id="JAWQEG010007818">
    <property type="protein sequence ID" value="KAK3851604.1"/>
    <property type="molecule type" value="Genomic_DNA"/>
</dbReference>
<gene>
    <name evidence="2" type="ORF">Pcinc_041764</name>
</gene>
<dbReference type="AlphaFoldDB" id="A0AAE1BLE0"/>
<evidence type="ECO:0000256" key="1">
    <source>
        <dbReference type="SAM" id="MobiDB-lite"/>
    </source>
</evidence>
<sequence>MSLLTEFCGCSSSLDEGGDFDGGGSKRWGTEVWKRRTVVGGGNGGGRRERGWEAGTGLLGGRGERRETGVQGGGVEGVHETRRGNEDQSATPRSY</sequence>
<protein>
    <submittedName>
        <fullName evidence="2">Uncharacterized protein</fullName>
    </submittedName>
</protein>
<reference evidence="2" key="1">
    <citation type="submission" date="2023-10" db="EMBL/GenBank/DDBJ databases">
        <title>Genome assemblies of two species of porcelain crab, Petrolisthes cinctipes and Petrolisthes manimaculis (Anomura: Porcellanidae).</title>
        <authorList>
            <person name="Angst P."/>
        </authorList>
    </citation>
    <scope>NUCLEOTIDE SEQUENCE</scope>
    <source>
        <strain evidence="2">PB745_01</strain>
        <tissue evidence="2">Gill</tissue>
    </source>
</reference>
<evidence type="ECO:0000313" key="3">
    <source>
        <dbReference type="Proteomes" id="UP001286313"/>
    </source>
</evidence>
<feature type="region of interest" description="Disordered" evidence="1">
    <location>
        <begin position="37"/>
        <end position="95"/>
    </location>
</feature>
<comment type="caution">
    <text evidence="2">The sequence shown here is derived from an EMBL/GenBank/DDBJ whole genome shotgun (WGS) entry which is preliminary data.</text>
</comment>
<feature type="compositionally biased region" description="Basic and acidic residues" evidence="1">
    <location>
        <begin position="77"/>
        <end position="86"/>
    </location>
</feature>
<proteinExistence type="predicted"/>
<keyword evidence="3" id="KW-1185">Reference proteome</keyword>
<accession>A0AAE1BLE0</accession>
<name>A0AAE1BLE0_PETCI</name>
<organism evidence="2 3">
    <name type="scientific">Petrolisthes cinctipes</name>
    <name type="common">Flat porcelain crab</name>
    <dbReference type="NCBI Taxonomy" id="88211"/>
    <lineage>
        <taxon>Eukaryota</taxon>
        <taxon>Metazoa</taxon>
        <taxon>Ecdysozoa</taxon>
        <taxon>Arthropoda</taxon>
        <taxon>Crustacea</taxon>
        <taxon>Multicrustacea</taxon>
        <taxon>Malacostraca</taxon>
        <taxon>Eumalacostraca</taxon>
        <taxon>Eucarida</taxon>
        <taxon>Decapoda</taxon>
        <taxon>Pleocyemata</taxon>
        <taxon>Anomura</taxon>
        <taxon>Galatheoidea</taxon>
        <taxon>Porcellanidae</taxon>
        <taxon>Petrolisthes</taxon>
    </lineage>
</organism>